<dbReference type="Gene3D" id="3.30.60.30">
    <property type="match status" value="1"/>
</dbReference>
<evidence type="ECO:0000259" key="2">
    <source>
        <dbReference type="PROSITE" id="PS51465"/>
    </source>
</evidence>
<keyword evidence="4" id="KW-1185">Reference proteome</keyword>
<reference evidence="3" key="2">
    <citation type="journal article" date="2023" name="BMC Genomics">
        <title>Pest status, molecular evolution, and epigenetic factors derived from the genome assembly of Frankliniella fusca, a thysanopteran phytovirus vector.</title>
        <authorList>
            <person name="Catto M.A."/>
            <person name="Labadie P.E."/>
            <person name="Jacobson A.L."/>
            <person name="Kennedy G.G."/>
            <person name="Srinivasan R."/>
            <person name="Hunt B.G."/>
        </authorList>
    </citation>
    <scope>NUCLEOTIDE SEQUENCE</scope>
    <source>
        <strain evidence="3">PL_HMW_Pooled</strain>
    </source>
</reference>
<evidence type="ECO:0000313" key="3">
    <source>
        <dbReference type="EMBL" id="KAK3907521.1"/>
    </source>
</evidence>
<evidence type="ECO:0000313" key="4">
    <source>
        <dbReference type="Proteomes" id="UP001219518"/>
    </source>
</evidence>
<dbReference type="AlphaFoldDB" id="A0AAE1L582"/>
<dbReference type="InterPro" id="IPR002350">
    <property type="entry name" value="Kazal_dom"/>
</dbReference>
<dbReference type="SUPFAM" id="SSF100895">
    <property type="entry name" value="Kazal-type serine protease inhibitors"/>
    <property type="match status" value="1"/>
</dbReference>
<dbReference type="Proteomes" id="UP001219518">
    <property type="component" value="Unassembled WGS sequence"/>
</dbReference>
<name>A0AAE1L582_9NEOP</name>
<evidence type="ECO:0000256" key="1">
    <source>
        <dbReference type="SAM" id="MobiDB-lite"/>
    </source>
</evidence>
<feature type="region of interest" description="Disordered" evidence="1">
    <location>
        <begin position="246"/>
        <end position="286"/>
    </location>
</feature>
<dbReference type="EMBL" id="JAHWGI010000011">
    <property type="protein sequence ID" value="KAK3907521.1"/>
    <property type="molecule type" value="Genomic_DNA"/>
</dbReference>
<dbReference type="CDD" id="cd00104">
    <property type="entry name" value="KAZAL_FS"/>
    <property type="match status" value="1"/>
</dbReference>
<dbReference type="SMART" id="SM00280">
    <property type="entry name" value="KAZAL"/>
    <property type="match status" value="1"/>
</dbReference>
<feature type="compositionally biased region" description="Pro residues" evidence="1">
    <location>
        <begin position="264"/>
        <end position="276"/>
    </location>
</feature>
<accession>A0AAE1L582</accession>
<dbReference type="PROSITE" id="PS51465">
    <property type="entry name" value="KAZAL_2"/>
    <property type="match status" value="1"/>
</dbReference>
<sequence length="682" mass="71357">MGFPSVSRDLTSCPWAFGAARQTLLSGGAAERAVAVQLQTLTLKDQPSACSARLRSMPAAMLAPLLTLALLPLALATCPCPPAPAAAEVCGSDHKTYPSACDLDCTAPPGVAAAHPGPCRPADAALGRPTNATLLLSGRRARRSATEERWKFSTCRRRQCSNVTCSECGVGDWRCNEMCVRHCWCGCLGLQTSGLDYGRSRECSDERDFWGQAKACMKHCSAGEGEDRCYLDLHRGWCECAQQAEGTTPRPAGSSPANTTGPADPAPAAAPHPGPSRPADAALGRPTNVTLLLSGRRTRRSTTEELQRFEACRRERECWLDTCSECAVEDNGRCAPICQLNCACGCLGLQTSGRNWDRYDECFGDRDLMDQYQACTRGCSTQECRNTCSLDSMRLQCECVRQAEGSTPAGGNPANTTGPADPAAAVAHPGQSHITNATVLKYAQCKREHQCGKVSSCQCTEEDPYCWEMSCYRACACGCLGRQTSGVVVDRLDRCRYGSRAGLRCEAEHDACRQRCTTDECKDWCWVLHKEGCTCECLYPDASGGSGVRPDSSGGSGVRPDSSGGSGVRPDSSGGSGVRPDSSGGSGVRPDSSGGSGVRPDSSGGSGVRPDSSGGSGVRPDSSGGSGVRPDSSGGSGVRPDSSGGSGVRPDSSGGSGVRPAAAAALWGLALIACAYSTVRNV</sequence>
<comment type="caution">
    <text evidence="3">The sequence shown here is derived from an EMBL/GenBank/DDBJ whole genome shotgun (WGS) entry which is preliminary data.</text>
</comment>
<protein>
    <submittedName>
        <fullName evidence="3">Protein LIAT1</fullName>
    </submittedName>
</protein>
<feature type="domain" description="Kazal-like" evidence="2">
    <location>
        <begin position="72"/>
        <end position="121"/>
    </location>
</feature>
<organism evidence="3 4">
    <name type="scientific">Frankliniella fusca</name>
    <dbReference type="NCBI Taxonomy" id="407009"/>
    <lineage>
        <taxon>Eukaryota</taxon>
        <taxon>Metazoa</taxon>
        <taxon>Ecdysozoa</taxon>
        <taxon>Arthropoda</taxon>
        <taxon>Hexapoda</taxon>
        <taxon>Insecta</taxon>
        <taxon>Pterygota</taxon>
        <taxon>Neoptera</taxon>
        <taxon>Paraneoptera</taxon>
        <taxon>Thysanoptera</taxon>
        <taxon>Terebrantia</taxon>
        <taxon>Thripoidea</taxon>
        <taxon>Thripidae</taxon>
        <taxon>Frankliniella</taxon>
    </lineage>
</organism>
<proteinExistence type="predicted"/>
<feature type="region of interest" description="Disordered" evidence="1">
    <location>
        <begin position="545"/>
        <end position="659"/>
    </location>
</feature>
<reference evidence="3" key="1">
    <citation type="submission" date="2021-07" db="EMBL/GenBank/DDBJ databases">
        <authorList>
            <person name="Catto M.A."/>
            <person name="Jacobson A."/>
            <person name="Kennedy G."/>
            <person name="Labadie P."/>
            <person name="Hunt B.G."/>
            <person name="Srinivasan R."/>
        </authorList>
    </citation>
    <scope>NUCLEOTIDE SEQUENCE</scope>
    <source>
        <strain evidence="3">PL_HMW_Pooled</strain>
        <tissue evidence="3">Head</tissue>
    </source>
</reference>
<dbReference type="InterPro" id="IPR036058">
    <property type="entry name" value="Kazal_dom_sf"/>
</dbReference>
<gene>
    <name evidence="3" type="ORF">KUF71_003020</name>
</gene>
<feature type="region of interest" description="Disordered" evidence="1">
    <location>
        <begin position="406"/>
        <end position="427"/>
    </location>
</feature>